<evidence type="ECO:0000256" key="4">
    <source>
        <dbReference type="ARBA" id="ARBA00022679"/>
    </source>
</evidence>
<dbReference type="Gramene" id="OMERI03G36010.2">
    <property type="protein sequence ID" value="OMERI03G36010.2"/>
    <property type="gene ID" value="OMERI03G36010"/>
</dbReference>
<dbReference type="HOGENOM" id="CLU_824829_0_0_1"/>
<keyword evidence="5" id="KW-0949">S-adenosyl-L-methionine</keyword>
<evidence type="ECO:0000256" key="1">
    <source>
        <dbReference type="ARBA" id="ARBA00009258"/>
    </source>
</evidence>
<dbReference type="Proteomes" id="UP000008021">
    <property type="component" value="Chromosome 3"/>
</dbReference>
<organism evidence="9">
    <name type="scientific">Oryza meridionalis</name>
    <dbReference type="NCBI Taxonomy" id="40149"/>
    <lineage>
        <taxon>Eukaryota</taxon>
        <taxon>Viridiplantae</taxon>
        <taxon>Streptophyta</taxon>
        <taxon>Embryophyta</taxon>
        <taxon>Tracheophyta</taxon>
        <taxon>Spermatophyta</taxon>
        <taxon>Magnoliopsida</taxon>
        <taxon>Liliopsida</taxon>
        <taxon>Poales</taxon>
        <taxon>Poaceae</taxon>
        <taxon>BOP clade</taxon>
        <taxon>Oryzoideae</taxon>
        <taxon>Oryzeae</taxon>
        <taxon>Oryzinae</taxon>
        <taxon>Oryza</taxon>
    </lineage>
</organism>
<dbReference type="InterPro" id="IPR015507">
    <property type="entry name" value="rRNA-MeTfrase_E"/>
</dbReference>
<evidence type="ECO:0000256" key="2">
    <source>
        <dbReference type="ARBA" id="ARBA00022552"/>
    </source>
</evidence>
<evidence type="ECO:0000313" key="10">
    <source>
        <dbReference type="Proteomes" id="UP000008021"/>
    </source>
</evidence>
<feature type="region of interest" description="Disordered" evidence="7">
    <location>
        <begin position="1"/>
        <end position="27"/>
    </location>
</feature>
<dbReference type="EnsemblPlants" id="OMERI03G36010.2">
    <property type="protein sequence ID" value="OMERI03G36010.2"/>
    <property type="gene ID" value="OMERI03G36010"/>
</dbReference>
<dbReference type="Pfam" id="PF01728">
    <property type="entry name" value="FtsJ"/>
    <property type="match status" value="1"/>
</dbReference>
<sequence length="398" mass="42846">MISVPYVGNSEATGRTEEYPPVRPPAPVTRTVGRAALESAMEIETKTKATSSRVRGFGKRREGRGGSRGRGRARACQECARRGRWPRHALLASFGPANRLLGRAKTLAIPSASVAFAFATVAAAARPPDGEEAMSGAGGTADFFYREAQRLGYVARSAFKVSAFLLLLTPLARTVYQLLPSHARSRLLCPSQLIQIQKQHKLIAPGAAVLDLGCAPGAWLQVACQNLGPLEKGGVIVGVDVKKVKVPSAHCDSRVRTVCADVMALMKQQARAMSPQERGFSVILSDMCPVVSGITTKDAAISCELGMRALSLAVGKMKAKDSDCIAILEKFQSSTEPDPDEDGILRRGGSLVIKFLENEDIPGFGKFCKEKFKKVSLLRPKATRSSSREIYMICEGLR</sequence>
<accession>A0A0E0D8W1</accession>
<name>A0A0E0D8W1_9ORYZ</name>
<dbReference type="InterPro" id="IPR002877">
    <property type="entry name" value="RNA_MeTrfase_FtsJ_dom"/>
</dbReference>
<dbReference type="Gene3D" id="3.40.50.150">
    <property type="entry name" value="Vaccinia Virus protein VP39"/>
    <property type="match status" value="1"/>
</dbReference>
<protein>
    <recommendedName>
        <fullName evidence="6">rRNA methyltransferase 2, mitochondrial</fullName>
    </recommendedName>
</protein>
<keyword evidence="3" id="KW-0489">Methyltransferase</keyword>
<dbReference type="eggNOG" id="KOG1098">
    <property type="taxonomic scope" value="Eukaryota"/>
</dbReference>
<dbReference type="FunFam" id="3.40.50.150:FF:000212">
    <property type="entry name" value="Ribosomal RNA large subunit methyltransferase E"/>
    <property type="match status" value="1"/>
</dbReference>
<evidence type="ECO:0000256" key="3">
    <source>
        <dbReference type="ARBA" id="ARBA00022603"/>
    </source>
</evidence>
<dbReference type="STRING" id="40149.A0A0E0D8W1"/>
<proteinExistence type="inferred from homology"/>
<reference evidence="9" key="1">
    <citation type="submission" date="2015-04" db="UniProtKB">
        <authorList>
            <consortium name="EnsemblPlants"/>
        </authorList>
    </citation>
    <scope>IDENTIFICATION</scope>
</reference>
<reference evidence="9" key="2">
    <citation type="submission" date="2018-05" db="EMBL/GenBank/DDBJ databases">
        <title>OmerRS3 (Oryza meridionalis Reference Sequence Version 3).</title>
        <authorList>
            <person name="Zhang J."/>
            <person name="Kudrna D."/>
            <person name="Lee S."/>
            <person name="Talag J."/>
            <person name="Welchert J."/>
            <person name="Wing R.A."/>
        </authorList>
    </citation>
    <scope>NUCLEOTIDE SEQUENCE [LARGE SCALE GENOMIC DNA]</scope>
    <source>
        <strain evidence="9">cv. OR44</strain>
    </source>
</reference>
<dbReference type="HAMAP" id="MF_01547">
    <property type="entry name" value="RNA_methyltr_E"/>
    <property type="match status" value="1"/>
</dbReference>
<evidence type="ECO:0000256" key="6">
    <source>
        <dbReference type="ARBA" id="ARBA00041184"/>
    </source>
</evidence>
<evidence type="ECO:0000256" key="5">
    <source>
        <dbReference type="ARBA" id="ARBA00022691"/>
    </source>
</evidence>
<dbReference type="InterPro" id="IPR050082">
    <property type="entry name" value="RNA_methyltr_RlmE"/>
</dbReference>
<evidence type="ECO:0000256" key="7">
    <source>
        <dbReference type="SAM" id="MobiDB-lite"/>
    </source>
</evidence>
<feature type="region of interest" description="Disordered" evidence="7">
    <location>
        <begin position="46"/>
        <end position="74"/>
    </location>
</feature>
<dbReference type="PANTHER" id="PTHR10920">
    <property type="entry name" value="RIBOSOMAL RNA METHYLTRANSFERASE"/>
    <property type="match status" value="1"/>
</dbReference>
<keyword evidence="4" id="KW-0808">Transferase</keyword>
<dbReference type="SUPFAM" id="SSF53335">
    <property type="entry name" value="S-adenosyl-L-methionine-dependent methyltransferases"/>
    <property type="match status" value="1"/>
</dbReference>
<feature type="domain" description="Ribosomal RNA methyltransferase FtsJ" evidence="8">
    <location>
        <begin position="193"/>
        <end position="396"/>
    </location>
</feature>
<keyword evidence="2" id="KW-0698">rRNA processing</keyword>
<dbReference type="InterPro" id="IPR029063">
    <property type="entry name" value="SAM-dependent_MTases_sf"/>
</dbReference>
<evidence type="ECO:0000259" key="8">
    <source>
        <dbReference type="Pfam" id="PF01728"/>
    </source>
</evidence>
<dbReference type="PANTHER" id="PTHR10920:SF18">
    <property type="entry name" value="RRNA METHYLTRANSFERASE 2, MITOCHONDRIAL"/>
    <property type="match status" value="1"/>
</dbReference>
<evidence type="ECO:0000313" key="9">
    <source>
        <dbReference type="EnsemblPlants" id="OMERI03G36010.2"/>
    </source>
</evidence>
<keyword evidence="10" id="KW-1185">Reference proteome</keyword>
<comment type="similarity">
    <text evidence="1">Belongs to the class I-like SAM-binding methyltransferase superfamily. RNA methyltransferase RlmE family.</text>
</comment>
<dbReference type="GO" id="GO:0008650">
    <property type="term" value="F:rRNA (uridine-2'-O-)-methyltransferase activity"/>
    <property type="evidence" value="ECO:0007669"/>
    <property type="project" value="TreeGrafter"/>
</dbReference>
<dbReference type="AlphaFoldDB" id="A0A0E0D8W1"/>